<dbReference type="GO" id="GO:0046983">
    <property type="term" value="F:protein dimerization activity"/>
    <property type="evidence" value="ECO:0007669"/>
    <property type="project" value="InterPro"/>
</dbReference>
<keyword evidence="8" id="KW-0804">Transcription</keyword>
<name>A0AA36DY64_LACSI</name>
<dbReference type="InterPro" id="IPR025525">
    <property type="entry name" value="hAT-like_transposase_RNase-H"/>
</dbReference>
<keyword evidence="13" id="KW-1185">Reference proteome</keyword>
<keyword evidence="6" id="KW-0805">Transcription regulation</keyword>
<dbReference type="SMART" id="SM00614">
    <property type="entry name" value="ZnF_BED"/>
    <property type="match status" value="1"/>
</dbReference>
<feature type="domain" description="BED-type" evidence="11">
    <location>
        <begin position="109"/>
        <end position="164"/>
    </location>
</feature>
<dbReference type="GO" id="GO:0008270">
    <property type="term" value="F:zinc ion binding"/>
    <property type="evidence" value="ECO:0007669"/>
    <property type="project" value="UniProtKB-KW"/>
</dbReference>
<gene>
    <name evidence="12" type="ORF">LSALG_LOCUS15442</name>
</gene>
<proteinExistence type="predicted"/>
<evidence type="ECO:0000256" key="7">
    <source>
        <dbReference type="ARBA" id="ARBA00023125"/>
    </source>
</evidence>
<evidence type="ECO:0000256" key="9">
    <source>
        <dbReference type="ARBA" id="ARBA00023242"/>
    </source>
</evidence>
<protein>
    <recommendedName>
        <fullName evidence="11">BED-type domain-containing protein</fullName>
    </recommendedName>
</protein>
<evidence type="ECO:0000256" key="10">
    <source>
        <dbReference type="PROSITE-ProRule" id="PRU00027"/>
    </source>
</evidence>
<dbReference type="PROSITE" id="PS50808">
    <property type="entry name" value="ZF_BED"/>
    <property type="match status" value="1"/>
</dbReference>
<evidence type="ECO:0000256" key="8">
    <source>
        <dbReference type="ARBA" id="ARBA00023163"/>
    </source>
</evidence>
<dbReference type="EMBL" id="OX465079">
    <property type="protein sequence ID" value="CAI9275413.1"/>
    <property type="molecule type" value="Genomic_DNA"/>
</dbReference>
<sequence>MGGNLIQKTSLPNNDLSIRPKVLCIGLAPSYYLTAAPILPNTTFLSLLQIDSRGIHLPENTLLTLSTENLNPKNSILYAFQIFYLQSQLLNTLYSMEISDEAVLVDCSRLKSAVWKDFDRIKRGDACVAVCKHCKKKLSGSSTSGTSHLRNHLIRCRRRSNHDVSQMLTSKGKKKEGSLTPVSFTYDHDQTKPDIPNLIKYEQTPVKDSLVTLTTGNFDYKRSRFDLARMIILHGYPLAMVEHAGFKIFVRKLQPLFELATLDGIVADCKEIYLKEKQKVTEMLDTLPGKISLSVDTWSAKGDAKYLCLTAHSVDETWALKKKILSFINIDPFLTEDMVSELIMSRLMEWDIDRKLFSLTCNNCPIHDNIVCKLRDRLSQNRFLLCNGQLFEVRCAANFIKVMVDDCLEALSPTISKIRESIKYIKSSQSVTEKFNEMVQEVGVNSEKSLNYDNTLHWNSTYIMLDVALEYREAFSRLQEQDFAYTMCPSDDDWSRASTITSFLKLFVEVSTVFAGSKHPTANIYFPEVCDIHLQLIDWCQSHDEHISELSLKMKNKFDEYWKKCSLALAIAAILDPRFKMKLVEYYYPQIYGGDAPDCVDIVSNCMRALYNGHDVYSTLASHSQVGGSDTSDTRDRLTGFDRFLHETSQSQNVKSDLDKYLEEPLFPRNIDFNILNWWKVHTPRYPVLSMMARNILGIPMSKASLDSVFDTGDRVLDEYRSSLSEDTLQTLICAQDWMQNGVQDSKSSSSSTALAICYDAN</sequence>
<evidence type="ECO:0000256" key="3">
    <source>
        <dbReference type="ARBA" id="ARBA00022723"/>
    </source>
</evidence>
<dbReference type="AlphaFoldDB" id="A0AA36DY64"/>
<keyword evidence="3" id="KW-0479">Metal-binding</keyword>
<dbReference type="SUPFAM" id="SSF53098">
    <property type="entry name" value="Ribonuclease H-like"/>
    <property type="match status" value="1"/>
</dbReference>
<evidence type="ECO:0000256" key="2">
    <source>
        <dbReference type="ARBA" id="ARBA00011738"/>
    </source>
</evidence>
<keyword evidence="7" id="KW-0238">DNA-binding</keyword>
<dbReference type="SUPFAM" id="SSF57667">
    <property type="entry name" value="beta-beta-alpha zinc fingers"/>
    <property type="match status" value="1"/>
</dbReference>
<dbReference type="InterPro" id="IPR036236">
    <property type="entry name" value="Znf_C2H2_sf"/>
</dbReference>
<evidence type="ECO:0000256" key="1">
    <source>
        <dbReference type="ARBA" id="ARBA00004123"/>
    </source>
</evidence>
<dbReference type="InterPro" id="IPR052035">
    <property type="entry name" value="ZnF_BED_domain_contain"/>
</dbReference>
<keyword evidence="5" id="KW-0862">Zinc</keyword>
<reference evidence="12" key="1">
    <citation type="submission" date="2023-04" db="EMBL/GenBank/DDBJ databases">
        <authorList>
            <person name="Vijverberg K."/>
            <person name="Xiong W."/>
            <person name="Schranz E."/>
        </authorList>
    </citation>
    <scope>NUCLEOTIDE SEQUENCE</scope>
</reference>
<evidence type="ECO:0000313" key="13">
    <source>
        <dbReference type="Proteomes" id="UP001177003"/>
    </source>
</evidence>
<comment type="subunit">
    <text evidence="2">Homodimer.</text>
</comment>
<dbReference type="Pfam" id="PF14372">
    <property type="entry name" value="hAT-like_RNase-H"/>
    <property type="match status" value="1"/>
</dbReference>
<dbReference type="Proteomes" id="UP001177003">
    <property type="component" value="Chromosome 3"/>
</dbReference>
<comment type="subcellular location">
    <subcellularLocation>
        <location evidence="1">Nucleus</location>
    </subcellularLocation>
</comment>
<evidence type="ECO:0000256" key="4">
    <source>
        <dbReference type="ARBA" id="ARBA00022771"/>
    </source>
</evidence>
<accession>A0AA36DY64</accession>
<dbReference type="GO" id="GO:0003677">
    <property type="term" value="F:DNA binding"/>
    <property type="evidence" value="ECO:0007669"/>
    <property type="project" value="UniProtKB-KW"/>
</dbReference>
<dbReference type="PANTHER" id="PTHR46481:SF11">
    <property type="entry name" value="ZINC FINGER BED DOMAIN-CONTAINING PROTEIN RICESLEEPER 2-LIKE"/>
    <property type="match status" value="1"/>
</dbReference>
<dbReference type="InterPro" id="IPR003656">
    <property type="entry name" value="Znf_BED"/>
</dbReference>
<keyword evidence="9" id="KW-0539">Nucleus</keyword>
<evidence type="ECO:0000256" key="6">
    <source>
        <dbReference type="ARBA" id="ARBA00023015"/>
    </source>
</evidence>
<dbReference type="PANTHER" id="PTHR46481">
    <property type="entry name" value="ZINC FINGER BED DOMAIN-CONTAINING PROTEIN 4"/>
    <property type="match status" value="1"/>
</dbReference>
<dbReference type="GO" id="GO:0005634">
    <property type="term" value="C:nucleus"/>
    <property type="evidence" value="ECO:0007669"/>
    <property type="project" value="UniProtKB-SubCell"/>
</dbReference>
<dbReference type="InterPro" id="IPR012337">
    <property type="entry name" value="RNaseH-like_sf"/>
</dbReference>
<evidence type="ECO:0000259" key="11">
    <source>
        <dbReference type="PROSITE" id="PS50808"/>
    </source>
</evidence>
<dbReference type="Pfam" id="PF02892">
    <property type="entry name" value="zf-BED"/>
    <property type="match status" value="1"/>
</dbReference>
<dbReference type="InterPro" id="IPR008906">
    <property type="entry name" value="HATC_C_dom"/>
</dbReference>
<evidence type="ECO:0000256" key="5">
    <source>
        <dbReference type="ARBA" id="ARBA00022833"/>
    </source>
</evidence>
<dbReference type="Pfam" id="PF05699">
    <property type="entry name" value="Dimer_Tnp_hAT"/>
    <property type="match status" value="1"/>
</dbReference>
<organism evidence="12 13">
    <name type="scientific">Lactuca saligna</name>
    <name type="common">Willowleaf lettuce</name>
    <dbReference type="NCBI Taxonomy" id="75948"/>
    <lineage>
        <taxon>Eukaryota</taxon>
        <taxon>Viridiplantae</taxon>
        <taxon>Streptophyta</taxon>
        <taxon>Embryophyta</taxon>
        <taxon>Tracheophyta</taxon>
        <taxon>Spermatophyta</taxon>
        <taxon>Magnoliopsida</taxon>
        <taxon>eudicotyledons</taxon>
        <taxon>Gunneridae</taxon>
        <taxon>Pentapetalae</taxon>
        <taxon>asterids</taxon>
        <taxon>campanulids</taxon>
        <taxon>Asterales</taxon>
        <taxon>Asteraceae</taxon>
        <taxon>Cichorioideae</taxon>
        <taxon>Cichorieae</taxon>
        <taxon>Lactucinae</taxon>
        <taxon>Lactuca</taxon>
    </lineage>
</organism>
<keyword evidence="4 10" id="KW-0863">Zinc-finger</keyword>
<evidence type="ECO:0000313" key="12">
    <source>
        <dbReference type="EMBL" id="CAI9275413.1"/>
    </source>
</evidence>